<dbReference type="AlphaFoldDB" id="A0A1I4AR22"/>
<gene>
    <name evidence="2" type="ORF">SAMN04488036_101513</name>
</gene>
<evidence type="ECO:0000313" key="3">
    <source>
        <dbReference type="Proteomes" id="UP000198851"/>
    </source>
</evidence>
<dbReference type="Gene3D" id="3.40.50.1820">
    <property type="entry name" value="alpha/beta hydrolase"/>
    <property type="match status" value="1"/>
</dbReference>
<dbReference type="Proteomes" id="UP000198851">
    <property type="component" value="Unassembled WGS sequence"/>
</dbReference>
<dbReference type="PANTHER" id="PTHR43433:SF1">
    <property type="entry name" value="BLL5160 PROTEIN"/>
    <property type="match status" value="1"/>
</dbReference>
<organism evidence="2 3">
    <name type="scientific">Shimia haliotis</name>
    <dbReference type="NCBI Taxonomy" id="1280847"/>
    <lineage>
        <taxon>Bacteria</taxon>
        <taxon>Pseudomonadati</taxon>
        <taxon>Pseudomonadota</taxon>
        <taxon>Alphaproteobacteria</taxon>
        <taxon>Rhodobacterales</taxon>
        <taxon>Roseobacteraceae</taxon>
    </lineage>
</organism>
<dbReference type="InterPro" id="IPR000073">
    <property type="entry name" value="AB_hydrolase_1"/>
</dbReference>
<dbReference type="PANTHER" id="PTHR43433">
    <property type="entry name" value="HYDROLASE, ALPHA/BETA FOLD FAMILY PROTEIN"/>
    <property type="match status" value="1"/>
</dbReference>
<protein>
    <submittedName>
        <fullName evidence="2">Pimeloyl-ACP methyl ester carboxylesterase</fullName>
    </submittedName>
</protein>
<evidence type="ECO:0000313" key="2">
    <source>
        <dbReference type="EMBL" id="SFK58397.1"/>
    </source>
</evidence>
<reference evidence="3" key="1">
    <citation type="submission" date="2016-10" db="EMBL/GenBank/DDBJ databases">
        <authorList>
            <person name="Varghese N."/>
            <person name="Submissions S."/>
        </authorList>
    </citation>
    <scope>NUCLEOTIDE SEQUENCE [LARGE SCALE GENOMIC DNA]</scope>
    <source>
        <strain evidence="3">DSM 28453</strain>
    </source>
</reference>
<dbReference type="OrthoDB" id="9804723at2"/>
<proteinExistence type="predicted"/>
<evidence type="ECO:0000259" key="1">
    <source>
        <dbReference type="Pfam" id="PF00561"/>
    </source>
</evidence>
<dbReference type="EMBL" id="FOSZ01000001">
    <property type="protein sequence ID" value="SFK58397.1"/>
    <property type="molecule type" value="Genomic_DNA"/>
</dbReference>
<sequence length="266" mass="28139">MPYADLNGAHIHYTDTGGDGPAVVFSHGLLHHGGMFAAQVAHLEDRFRVITFDHRGQGKSGVTEGGYDLDTLCEDAAALISHLGAGPCHFVGLSMGGMVGMRLAARRPELVRTMVLLNTSAEQEPASNLPKYKLMAFCARWLGLGSVVGGAMKSMFGETFLNDPDRSQERAYWRRSMASGNRIGVTRAVAAVFSRDSCEALLGQIDVPVGIGAGAEDVATVPEKSERIAAEITGAELVIFQGAGHSSTIETPDQVNALIDATVARG</sequence>
<dbReference type="Pfam" id="PF00561">
    <property type="entry name" value="Abhydrolase_1"/>
    <property type="match status" value="1"/>
</dbReference>
<feature type="domain" description="AB hydrolase-1" evidence="1">
    <location>
        <begin position="21"/>
        <end position="250"/>
    </location>
</feature>
<keyword evidence="3" id="KW-1185">Reference proteome</keyword>
<dbReference type="STRING" id="1280847.SAMN04488036_101513"/>
<accession>A0A1I4AR22</accession>
<dbReference type="InterPro" id="IPR029058">
    <property type="entry name" value="AB_hydrolase_fold"/>
</dbReference>
<dbReference type="SUPFAM" id="SSF53474">
    <property type="entry name" value="alpha/beta-Hydrolases"/>
    <property type="match status" value="1"/>
</dbReference>
<dbReference type="InterPro" id="IPR050471">
    <property type="entry name" value="AB_hydrolase"/>
</dbReference>
<dbReference type="PRINTS" id="PR00111">
    <property type="entry name" value="ABHYDROLASE"/>
</dbReference>
<name>A0A1I4AR22_9RHOB</name>
<dbReference type="RefSeq" id="WP_093319845.1">
    <property type="nucleotide sequence ID" value="NZ_FOSZ01000001.1"/>
</dbReference>